<dbReference type="InterPro" id="IPR049472">
    <property type="entry name" value="MRNIP_N"/>
</dbReference>
<dbReference type="PANTHER" id="PTHR15863:SF2">
    <property type="entry name" value="MRN COMPLEX-INTERACTING PROTEIN"/>
    <property type="match status" value="1"/>
</dbReference>
<evidence type="ECO:0000256" key="1">
    <source>
        <dbReference type="SAM" id="MobiDB-lite"/>
    </source>
</evidence>
<feature type="region of interest" description="Disordered" evidence="1">
    <location>
        <begin position="274"/>
        <end position="299"/>
    </location>
</feature>
<sequence>MPEFHALQCFSCQTFQVHQEGKAKKWTCKMCGEKQSIIKVYGRGSGKDCRLHVQKLNQHRGQQKELQESTVFVYQNQHIPQTEASDCKDYDSPPLENMQGSKWSTFLEAADSGPQCEQVDEEEEDNECGGVFTTDRRKFDASRTKGKRAPRSVVSSTSAKRQRQNGFGELQHGASEQSTPFTQLALQKERHTSPGSLPSPKVNHGSHAGFGFDSGASGTWRKTGTRNSTVTRNRPDDEGVFTDRACTGTLKQEKLSLSWDKDTYNNRQLIKQCSSAESRHGGHSTGSLSGKLSASGETGNGYTTHSLINGSPQAKMPQTDGRTRVTHSAHSVVQTKGFGQKSFNQPAANFKVPSSAGFASGAKSKWDAFVDDEQNSGSDENDEDGDTDIAALLSGVDRGDDVVTADREAGVGLSSGKRNYFSQGECDQEALVDSHCQYDQHESECSSSPTNGRNSYNTNQTKMLSSTSSATRTSFSRTQFELKQCEQTQQVRSMARSGSAVAEGDLSVGLNSTTAEQSKKLFQVSDELFDEEDFFL</sequence>
<feature type="compositionally biased region" description="Acidic residues" evidence="1">
    <location>
        <begin position="118"/>
        <end position="127"/>
    </location>
</feature>
<feature type="region of interest" description="Disordered" evidence="1">
    <location>
        <begin position="110"/>
        <end position="238"/>
    </location>
</feature>
<accession>A0ABD0KBD1</accession>
<dbReference type="Proteomes" id="UP001519460">
    <property type="component" value="Unassembled WGS sequence"/>
</dbReference>
<feature type="compositionally biased region" description="Polar residues" evidence="1">
    <location>
        <begin position="216"/>
        <end position="232"/>
    </location>
</feature>
<dbReference type="InterPro" id="IPR032739">
    <property type="entry name" value="MRNIP"/>
</dbReference>
<feature type="compositionally biased region" description="Polar residues" evidence="1">
    <location>
        <begin position="445"/>
        <end position="464"/>
    </location>
</feature>
<gene>
    <name evidence="3" type="ORF">BaRGS_00024397</name>
</gene>
<keyword evidence="4" id="KW-1185">Reference proteome</keyword>
<feature type="compositionally biased region" description="Basic and acidic residues" evidence="1">
    <location>
        <begin position="134"/>
        <end position="143"/>
    </location>
</feature>
<evidence type="ECO:0000313" key="4">
    <source>
        <dbReference type="Proteomes" id="UP001519460"/>
    </source>
</evidence>
<dbReference type="AlphaFoldDB" id="A0ABD0KBD1"/>
<comment type="caution">
    <text evidence="3">The sequence shown here is derived from an EMBL/GenBank/DDBJ whole genome shotgun (WGS) entry which is preliminary data.</text>
</comment>
<feature type="domain" description="MRN complex-interacting protein N-terminal" evidence="2">
    <location>
        <begin position="7"/>
        <end position="106"/>
    </location>
</feature>
<name>A0ABD0KBD1_9CAEN</name>
<dbReference type="EMBL" id="JACVVK020000211">
    <property type="protein sequence ID" value="KAK7484392.1"/>
    <property type="molecule type" value="Genomic_DNA"/>
</dbReference>
<dbReference type="PANTHER" id="PTHR15863">
    <property type="entry name" value="MRN COMPLEX-INTERACTING PROTEIN"/>
    <property type="match status" value="1"/>
</dbReference>
<feature type="compositionally biased region" description="Polar residues" evidence="1">
    <location>
        <begin position="285"/>
        <end position="299"/>
    </location>
</feature>
<evidence type="ECO:0000259" key="2">
    <source>
        <dbReference type="Pfam" id="PF15749"/>
    </source>
</evidence>
<reference evidence="3 4" key="1">
    <citation type="journal article" date="2023" name="Sci. Data">
        <title>Genome assembly of the Korean intertidal mud-creeper Batillaria attramentaria.</title>
        <authorList>
            <person name="Patra A.K."/>
            <person name="Ho P.T."/>
            <person name="Jun S."/>
            <person name="Lee S.J."/>
            <person name="Kim Y."/>
            <person name="Won Y.J."/>
        </authorList>
    </citation>
    <scope>NUCLEOTIDE SEQUENCE [LARGE SCALE GENOMIC DNA]</scope>
    <source>
        <strain evidence="3">Wonlab-2016</strain>
    </source>
</reference>
<feature type="compositionally biased region" description="Polar residues" evidence="1">
    <location>
        <begin position="174"/>
        <end position="185"/>
    </location>
</feature>
<dbReference type="Pfam" id="PF15749">
    <property type="entry name" value="MRNIP"/>
    <property type="match status" value="1"/>
</dbReference>
<feature type="region of interest" description="Disordered" evidence="1">
    <location>
        <begin position="441"/>
        <end position="470"/>
    </location>
</feature>
<protein>
    <recommendedName>
        <fullName evidence="2">MRN complex-interacting protein N-terminal domain-containing protein</fullName>
    </recommendedName>
</protein>
<organism evidence="3 4">
    <name type="scientific">Batillaria attramentaria</name>
    <dbReference type="NCBI Taxonomy" id="370345"/>
    <lineage>
        <taxon>Eukaryota</taxon>
        <taxon>Metazoa</taxon>
        <taxon>Spiralia</taxon>
        <taxon>Lophotrochozoa</taxon>
        <taxon>Mollusca</taxon>
        <taxon>Gastropoda</taxon>
        <taxon>Caenogastropoda</taxon>
        <taxon>Sorbeoconcha</taxon>
        <taxon>Cerithioidea</taxon>
        <taxon>Batillariidae</taxon>
        <taxon>Batillaria</taxon>
    </lineage>
</organism>
<evidence type="ECO:0000313" key="3">
    <source>
        <dbReference type="EMBL" id="KAK7484392.1"/>
    </source>
</evidence>
<proteinExistence type="predicted"/>